<accession>A0ABU6WZT9</accession>
<evidence type="ECO:0000313" key="2">
    <source>
        <dbReference type="EMBL" id="MED6189933.1"/>
    </source>
</evidence>
<evidence type="ECO:0000256" key="1">
    <source>
        <dbReference type="SAM" id="MobiDB-lite"/>
    </source>
</evidence>
<comment type="caution">
    <text evidence="2">The sequence shown here is derived from an EMBL/GenBank/DDBJ whole genome shotgun (WGS) entry which is preliminary data.</text>
</comment>
<dbReference type="EMBL" id="JASCZI010184108">
    <property type="protein sequence ID" value="MED6189933.1"/>
    <property type="molecule type" value="Genomic_DNA"/>
</dbReference>
<evidence type="ECO:0000313" key="3">
    <source>
        <dbReference type="Proteomes" id="UP001341840"/>
    </source>
</evidence>
<organism evidence="2 3">
    <name type="scientific">Stylosanthes scabra</name>
    <dbReference type="NCBI Taxonomy" id="79078"/>
    <lineage>
        <taxon>Eukaryota</taxon>
        <taxon>Viridiplantae</taxon>
        <taxon>Streptophyta</taxon>
        <taxon>Embryophyta</taxon>
        <taxon>Tracheophyta</taxon>
        <taxon>Spermatophyta</taxon>
        <taxon>Magnoliopsida</taxon>
        <taxon>eudicotyledons</taxon>
        <taxon>Gunneridae</taxon>
        <taxon>Pentapetalae</taxon>
        <taxon>rosids</taxon>
        <taxon>fabids</taxon>
        <taxon>Fabales</taxon>
        <taxon>Fabaceae</taxon>
        <taxon>Papilionoideae</taxon>
        <taxon>50 kb inversion clade</taxon>
        <taxon>dalbergioids sensu lato</taxon>
        <taxon>Dalbergieae</taxon>
        <taxon>Pterocarpus clade</taxon>
        <taxon>Stylosanthes</taxon>
    </lineage>
</organism>
<gene>
    <name evidence="2" type="ORF">PIB30_100825</name>
</gene>
<dbReference type="Proteomes" id="UP001341840">
    <property type="component" value="Unassembled WGS sequence"/>
</dbReference>
<sequence>MSTADPRLDGLSLKGNWPPHVGEVNPYPDVLGIHNSKGPKSQQNSSLPTAGRGAALTASKLTLFLPSVALRDRQLRSFAHFTPQPSHYGHYSLLTEIIIAEFKR</sequence>
<protein>
    <submittedName>
        <fullName evidence="2">Uncharacterized protein</fullName>
    </submittedName>
</protein>
<name>A0ABU6WZT9_9FABA</name>
<feature type="non-terminal residue" evidence="2">
    <location>
        <position position="104"/>
    </location>
</feature>
<feature type="compositionally biased region" description="Polar residues" evidence="1">
    <location>
        <begin position="38"/>
        <end position="48"/>
    </location>
</feature>
<proteinExistence type="predicted"/>
<feature type="region of interest" description="Disordered" evidence="1">
    <location>
        <begin position="1"/>
        <end position="52"/>
    </location>
</feature>
<keyword evidence="3" id="KW-1185">Reference proteome</keyword>
<reference evidence="2 3" key="1">
    <citation type="journal article" date="2023" name="Plants (Basel)">
        <title>Bridging the Gap: Combining Genomics and Transcriptomics Approaches to Understand Stylosanthes scabra, an Orphan Legume from the Brazilian Caatinga.</title>
        <authorList>
            <person name="Ferreira-Neto J.R.C."/>
            <person name="da Silva M.D."/>
            <person name="Binneck E."/>
            <person name="de Melo N.F."/>
            <person name="da Silva R.H."/>
            <person name="de Melo A.L.T.M."/>
            <person name="Pandolfi V."/>
            <person name="Bustamante F.O."/>
            <person name="Brasileiro-Vidal A.C."/>
            <person name="Benko-Iseppon A.M."/>
        </authorList>
    </citation>
    <scope>NUCLEOTIDE SEQUENCE [LARGE SCALE GENOMIC DNA]</scope>
    <source>
        <tissue evidence="2">Leaves</tissue>
    </source>
</reference>